<dbReference type="SUPFAM" id="SSF88697">
    <property type="entry name" value="PUA domain-like"/>
    <property type="match status" value="1"/>
</dbReference>
<dbReference type="PROSITE" id="PS51787">
    <property type="entry name" value="LON_N"/>
    <property type="match status" value="1"/>
</dbReference>
<keyword evidence="3" id="KW-1185">Reference proteome</keyword>
<evidence type="ECO:0000313" key="3">
    <source>
        <dbReference type="Proteomes" id="UP001227964"/>
    </source>
</evidence>
<dbReference type="PANTHER" id="PTHR46732">
    <property type="entry name" value="ATP-DEPENDENT PROTEASE LA (LON) DOMAIN PROTEIN"/>
    <property type="match status" value="1"/>
</dbReference>
<dbReference type="PANTHER" id="PTHR46732:SF8">
    <property type="entry name" value="ATP-DEPENDENT PROTEASE LA (LON) DOMAIN PROTEIN"/>
    <property type="match status" value="1"/>
</dbReference>
<dbReference type="SMART" id="SM00464">
    <property type="entry name" value="LON"/>
    <property type="match status" value="1"/>
</dbReference>
<dbReference type="InterPro" id="IPR015947">
    <property type="entry name" value="PUA-like_sf"/>
</dbReference>
<evidence type="ECO:0000313" key="2">
    <source>
        <dbReference type="EMBL" id="MDL0430677.1"/>
    </source>
</evidence>
<proteinExistence type="predicted"/>
<comment type="caution">
    <text evidence="2">The sequence shown here is derived from an EMBL/GenBank/DDBJ whole genome shotgun (WGS) entry which is preliminary data.</text>
</comment>
<dbReference type="EMBL" id="JASSVS010000002">
    <property type="protein sequence ID" value="MDL0430677.1"/>
    <property type="molecule type" value="Genomic_DNA"/>
</dbReference>
<dbReference type="Pfam" id="PF02190">
    <property type="entry name" value="LON_substr_bdg"/>
    <property type="match status" value="1"/>
</dbReference>
<gene>
    <name evidence="2" type="ORF">QPM17_06050</name>
</gene>
<dbReference type="Proteomes" id="UP001227964">
    <property type="component" value="Unassembled WGS sequence"/>
</dbReference>
<dbReference type="Gene3D" id="1.10.4060.10">
    <property type="entry name" value="BPP1347 like domain"/>
    <property type="match status" value="1"/>
</dbReference>
<dbReference type="InterPro" id="IPR003111">
    <property type="entry name" value="Lon_prtase_N"/>
</dbReference>
<evidence type="ECO:0000259" key="1">
    <source>
        <dbReference type="PROSITE" id="PS51787"/>
    </source>
</evidence>
<feature type="domain" description="Lon N-terminal" evidence="1">
    <location>
        <begin position="17"/>
        <end position="207"/>
    </location>
</feature>
<accession>A0ABT7IA56</accession>
<dbReference type="Gene3D" id="2.30.130.40">
    <property type="entry name" value="LON domain-like"/>
    <property type="match status" value="1"/>
</dbReference>
<reference evidence="2 3" key="1">
    <citation type="submission" date="2023-06" db="EMBL/GenBank/DDBJ databases">
        <title>Marinobacter azerbaijanicus a moderately halophilic, isolated from Urmia Lake in Azerbaijan region of Iran.</title>
        <authorList>
            <person name="Sanchez-Porro C."/>
            <person name="Aghdam E.M."/>
            <person name="Saheb S.M."/>
            <person name="Tarhriz V."/>
            <person name="Kazemi E."/>
            <person name="Ammozegar M.A."/>
            <person name="Ventosa A."/>
            <person name="Hejazi M.S."/>
        </authorList>
    </citation>
    <scope>NUCLEOTIDE SEQUENCE [LARGE SCALE GENOMIC DNA]</scope>
    <source>
        <strain evidence="2 3">TBZ242</strain>
    </source>
</reference>
<protein>
    <submittedName>
        <fullName evidence="2">LON peptidase substrate-binding domain-containing protein</fullName>
    </submittedName>
</protein>
<dbReference type="InterPro" id="IPR046336">
    <property type="entry name" value="Lon_prtase_N_sf"/>
</dbReference>
<name>A0ABT7IA56_9GAMM</name>
<organism evidence="2 3">
    <name type="scientific">Marinobacter azerbaijanicus</name>
    <dbReference type="NCBI Taxonomy" id="3050455"/>
    <lineage>
        <taxon>Bacteria</taxon>
        <taxon>Pseudomonadati</taxon>
        <taxon>Pseudomonadota</taxon>
        <taxon>Gammaproteobacteria</taxon>
        <taxon>Pseudomonadales</taxon>
        <taxon>Marinobacteraceae</taxon>
        <taxon>Marinobacter</taxon>
    </lineage>
</organism>
<sequence length="209" mass="23775">MTGRSVFRSSLLVTIPTMNVPLFPLNSVVLPGGRIPLQLFEPRYIDMLTRCLKEDRGFVVVLLREGLETGTSAAFYDIGTYVRIIDFQQMDNGLLGITVEGQDKVTVVRAWQQSDGLNVGDVECLLAEEELRVPPRFTELPSVLRALFRHPVIRDLGMNVDYDDARDVGWRLTELLPLDKQEKQRLVELQDPLERLERLLGLLEALEQN</sequence>